<dbReference type="AlphaFoldDB" id="A0A345RIP7"/>
<keyword evidence="2" id="KW-1185">Reference proteome</keyword>
<evidence type="ECO:0000313" key="2">
    <source>
        <dbReference type="Proteomes" id="UP000253720"/>
    </source>
</evidence>
<dbReference type="KEGG" id="pke:DLD99_01295"/>
<reference evidence="1 2" key="1">
    <citation type="submission" date="2018-05" db="EMBL/GenBank/DDBJ databases">
        <title>Complete genome sequence of Pseudomonas kribbensis 46-2(T).</title>
        <authorList>
            <person name="Jeong H."/>
            <person name="Lee S.-G."/>
            <person name="Rha E."/>
            <person name="Kim H."/>
        </authorList>
    </citation>
    <scope>NUCLEOTIDE SEQUENCE [LARGE SCALE GENOMIC DNA]</scope>
    <source>
        <strain evidence="1 2">46-2</strain>
    </source>
</reference>
<dbReference type="Proteomes" id="UP000253720">
    <property type="component" value="Chromosome"/>
</dbReference>
<evidence type="ECO:0000313" key="1">
    <source>
        <dbReference type="EMBL" id="AXI59163.1"/>
    </source>
</evidence>
<dbReference type="RefSeq" id="WP_114881013.1">
    <property type="nucleotide sequence ID" value="NZ_CP029608.1"/>
</dbReference>
<sequence>MVTKEEIQGFIRAQVDREFFDELEVLIPQTFQKAAKEVEDLLIHTPPEDLRGHLRHSLVQDALAGMKRWNPIVKSTDPKGHNYVLLELGKLRITAVVLPWQKEIRAAKHRNELKTLNESLASIQMDWIDGLAHTVTEQLIHALVVVHAPPPRSADQSEPVAIMMAVPYFNGKGFHMDCTFEELLQSYSDNQATDQKPIELVKLRDKMRRAEDVEDQIDDEKNSKR</sequence>
<gene>
    <name evidence="1" type="ORF">DLD99_01295</name>
</gene>
<name>A0A345RIP7_9PSED</name>
<accession>A0A345RIP7</accession>
<dbReference type="EMBL" id="CP029608">
    <property type="protein sequence ID" value="AXI59163.1"/>
    <property type="molecule type" value="Genomic_DNA"/>
</dbReference>
<proteinExistence type="predicted"/>
<protein>
    <submittedName>
        <fullName evidence="1">Uncharacterized protein</fullName>
    </submittedName>
</protein>
<organism evidence="1 2">
    <name type="scientific">Pseudomonas kribbensis</name>
    <dbReference type="NCBI Taxonomy" id="1628086"/>
    <lineage>
        <taxon>Bacteria</taxon>
        <taxon>Pseudomonadati</taxon>
        <taxon>Pseudomonadota</taxon>
        <taxon>Gammaproteobacteria</taxon>
        <taxon>Pseudomonadales</taxon>
        <taxon>Pseudomonadaceae</taxon>
        <taxon>Pseudomonas</taxon>
    </lineage>
</organism>